<dbReference type="PANTHER" id="PTHR31762:SF17">
    <property type="entry name" value="COILED-COIL DOMAIN-CONTAINING PROTEIN SCD2"/>
    <property type="match status" value="1"/>
</dbReference>
<dbReference type="AlphaFoldDB" id="A0A2T8KHW4"/>
<dbReference type="Proteomes" id="UP000243499">
    <property type="component" value="Chromosome 3"/>
</dbReference>
<dbReference type="Gramene" id="PVH61768">
    <property type="protein sequence ID" value="PVH61768"/>
    <property type="gene ID" value="PAHAL_3G118000"/>
</dbReference>
<feature type="compositionally biased region" description="Low complexity" evidence="1">
    <location>
        <begin position="27"/>
        <end position="39"/>
    </location>
</feature>
<dbReference type="EMBL" id="CM008048">
    <property type="protein sequence ID" value="PVH61768.1"/>
    <property type="molecule type" value="Genomic_DNA"/>
</dbReference>
<dbReference type="GO" id="GO:0000911">
    <property type="term" value="P:cytokinesis by cell plate formation"/>
    <property type="evidence" value="ECO:0007669"/>
    <property type="project" value="InterPro"/>
</dbReference>
<name>A0A2T8KHW4_9POAL</name>
<feature type="region of interest" description="Disordered" evidence="1">
    <location>
        <begin position="299"/>
        <end position="319"/>
    </location>
</feature>
<evidence type="ECO:0000256" key="1">
    <source>
        <dbReference type="SAM" id="MobiDB-lite"/>
    </source>
</evidence>
<sequence>MGGDGGSGSDDDDDYELSGPPIELSATPRRTSTRSPSPSIGRYLADQTQVGRPPSLTNRYTAGKSVPMIPSIKRPATSGAGAGTGAGSESPMPNRREQRRSVDLGSSMRGRRTSSSLHDEINTLQVENESMYDKLHLAEERSEDGDAKSMHMEREASDIDDAVETETIVISRKDAALEQRKIAMRIASRRSSSASCDEIATLKSEAKAANNVVTSVSRRVKSARSELRSLQATANRMILSQEDMEEVVLKRCWLTRYWTLCSKLGIHSDIAEEKQEYWSSFAPLALEAVLSIGQKARDGTLSDNSEMESRSKMSDANDISGDGNIESMISVEKGLRELASLKVEDAIMLALAENRHIKPLSGQASEGRSPSESLELSAEEREDVLFKQAWLTYYWRRAKNHDIEEDIADERLQFWIEQSKHPITTTDVIEVERGLHELRKLGIESKLWDASRRALNDDLSNHGSPTGSEA</sequence>
<feature type="region of interest" description="Disordered" evidence="1">
    <location>
        <begin position="1"/>
        <end position="122"/>
    </location>
</feature>
<evidence type="ECO:0008006" key="3">
    <source>
        <dbReference type="Google" id="ProtNLM"/>
    </source>
</evidence>
<reference evidence="2" key="1">
    <citation type="submission" date="2018-04" db="EMBL/GenBank/DDBJ databases">
        <title>WGS assembly of Panicum hallii.</title>
        <authorList>
            <person name="Lovell J."/>
            <person name="Jenkins J."/>
            <person name="Lowry D."/>
            <person name="Mamidi S."/>
            <person name="Sreedasyam A."/>
            <person name="Weng X."/>
            <person name="Barry K."/>
            <person name="Bonette J."/>
            <person name="Campitelli B."/>
            <person name="Daum C."/>
            <person name="Gordon S."/>
            <person name="Gould B."/>
            <person name="Lipzen A."/>
            <person name="Macqueen A."/>
            <person name="Palacio-Mejia J."/>
            <person name="Plott C."/>
            <person name="Shakirov E."/>
            <person name="Shu S."/>
            <person name="Yoshinaga Y."/>
            <person name="Zane M."/>
            <person name="Rokhsar D."/>
            <person name="Grimwood J."/>
            <person name="Schmutz J."/>
            <person name="Juenger T."/>
        </authorList>
    </citation>
    <scope>NUCLEOTIDE SEQUENCE [LARGE SCALE GENOMIC DNA]</scope>
    <source>
        <strain evidence="2">FIL2</strain>
    </source>
</reference>
<feature type="compositionally biased region" description="Low complexity" evidence="1">
    <location>
        <begin position="105"/>
        <end position="116"/>
    </location>
</feature>
<feature type="compositionally biased region" description="Polar residues" evidence="1">
    <location>
        <begin position="46"/>
        <end position="60"/>
    </location>
</feature>
<accession>A0A2T8KHW4</accession>
<organism evidence="2">
    <name type="scientific">Panicum hallii</name>
    <dbReference type="NCBI Taxonomy" id="206008"/>
    <lineage>
        <taxon>Eukaryota</taxon>
        <taxon>Viridiplantae</taxon>
        <taxon>Streptophyta</taxon>
        <taxon>Embryophyta</taxon>
        <taxon>Tracheophyta</taxon>
        <taxon>Spermatophyta</taxon>
        <taxon>Magnoliopsida</taxon>
        <taxon>Liliopsida</taxon>
        <taxon>Poales</taxon>
        <taxon>Poaceae</taxon>
        <taxon>PACMAD clade</taxon>
        <taxon>Panicoideae</taxon>
        <taxon>Panicodae</taxon>
        <taxon>Paniceae</taxon>
        <taxon>Panicinae</taxon>
        <taxon>Panicum</taxon>
        <taxon>Panicum sect. Panicum</taxon>
    </lineage>
</organism>
<gene>
    <name evidence="2" type="ORF">PAHAL_3G118000</name>
</gene>
<proteinExistence type="predicted"/>
<evidence type="ECO:0000313" key="2">
    <source>
        <dbReference type="EMBL" id="PVH61768.1"/>
    </source>
</evidence>
<protein>
    <recommendedName>
        <fullName evidence="3">Coiled-coil domain-containing protein SCD2</fullName>
    </recommendedName>
</protein>
<dbReference type="InterPro" id="IPR040321">
    <property type="entry name" value="SCD2-like"/>
</dbReference>
<dbReference type="PANTHER" id="PTHR31762">
    <property type="entry name" value="FAS-BINDING FACTOR-LIKE PROTEIN"/>
    <property type="match status" value="1"/>
</dbReference>